<feature type="transmembrane region" description="Helical" evidence="1">
    <location>
        <begin position="45"/>
        <end position="60"/>
    </location>
</feature>
<keyword evidence="1" id="KW-0812">Transmembrane</keyword>
<evidence type="ECO:0000313" key="3">
    <source>
        <dbReference type="Proteomes" id="UP001180481"/>
    </source>
</evidence>
<feature type="transmembrane region" description="Helical" evidence="1">
    <location>
        <begin position="72"/>
        <end position="90"/>
    </location>
</feature>
<reference evidence="2" key="1">
    <citation type="submission" date="2023-09" db="EMBL/GenBank/DDBJ databases">
        <title>Flavobacterium sp. 20NA77.7 isolated from freshwater.</title>
        <authorList>
            <person name="Le V."/>
            <person name="Ko S.-R."/>
            <person name="Ahn C.-Y."/>
            <person name="Oh H.-M."/>
        </authorList>
    </citation>
    <scope>NUCLEOTIDE SEQUENCE</scope>
    <source>
        <strain evidence="2">20NA77.7</strain>
    </source>
</reference>
<dbReference type="NCBIfam" id="NF037970">
    <property type="entry name" value="vanZ_1"/>
    <property type="match status" value="1"/>
</dbReference>
<keyword evidence="3" id="KW-1185">Reference proteome</keyword>
<dbReference type="RefSeq" id="WP_309531975.1">
    <property type="nucleotide sequence ID" value="NZ_CP133721.1"/>
</dbReference>
<dbReference type="EMBL" id="CP133721">
    <property type="protein sequence ID" value="WMW77638.1"/>
    <property type="molecule type" value="Genomic_DNA"/>
</dbReference>
<accession>A0ABY9R9V8</accession>
<gene>
    <name evidence="2" type="ORF">RF683_09085</name>
</gene>
<evidence type="ECO:0000256" key="1">
    <source>
        <dbReference type="SAM" id="Phobius"/>
    </source>
</evidence>
<dbReference type="Proteomes" id="UP001180481">
    <property type="component" value="Chromosome"/>
</dbReference>
<dbReference type="PANTHER" id="PTHR28008">
    <property type="entry name" value="DOMAIN PROTEIN, PUTATIVE (AFU_ORTHOLOGUE AFUA_3G10980)-RELATED"/>
    <property type="match status" value="1"/>
</dbReference>
<evidence type="ECO:0000313" key="2">
    <source>
        <dbReference type="EMBL" id="WMW77638.1"/>
    </source>
</evidence>
<keyword evidence="1" id="KW-1133">Transmembrane helix</keyword>
<feature type="transmembrane region" description="Helical" evidence="1">
    <location>
        <begin position="12"/>
        <end position="33"/>
    </location>
</feature>
<protein>
    <submittedName>
        <fullName evidence="2">VanZ family protein</fullName>
    </submittedName>
</protein>
<feature type="transmembrane region" description="Helical" evidence="1">
    <location>
        <begin position="102"/>
        <end position="121"/>
    </location>
</feature>
<dbReference type="PANTHER" id="PTHR28008:SF1">
    <property type="entry name" value="DOMAIN PROTEIN, PUTATIVE (AFU_ORTHOLOGUE AFUA_3G10980)-RELATED"/>
    <property type="match status" value="1"/>
</dbReference>
<sequence length="131" mass="15029">MRTIKHLSARNFYLVVAIGWTALIFYLCLTESSNLPKIKIPFKDKFIHAVFYLVFVLLSYRSLHKKNKNGKSIAYICLGSLGLGIFIEVLQDQMTVSRTFDVYDIAANFSGTLLAILLIYIKKYITQKRVV</sequence>
<proteinExistence type="predicted"/>
<organism evidence="2 3">
    <name type="scientific">Flavobacterium nakdongensis</name>
    <dbReference type="NCBI Taxonomy" id="3073563"/>
    <lineage>
        <taxon>Bacteria</taxon>
        <taxon>Pseudomonadati</taxon>
        <taxon>Bacteroidota</taxon>
        <taxon>Flavobacteriia</taxon>
        <taxon>Flavobacteriales</taxon>
        <taxon>Flavobacteriaceae</taxon>
        <taxon>Flavobacterium</taxon>
    </lineage>
</organism>
<name>A0ABY9R9V8_9FLAO</name>
<keyword evidence="1" id="KW-0472">Membrane</keyword>